<dbReference type="Proteomes" id="UP000008367">
    <property type="component" value="Unassembled WGS sequence"/>
</dbReference>
<dbReference type="EMBL" id="AJSR01002316">
    <property type="protein sequence ID" value="EKM28939.1"/>
    <property type="molecule type" value="Genomic_DNA"/>
</dbReference>
<feature type="non-terminal residue" evidence="1">
    <location>
        <position position="9"/>
    </location>
</feature>
<proteinExistence type="predicted"/>
<reference evidence="1 2" key="1">
    <citation type="submission" date="2012-10" db="EMBL/GenBank/DDBJ databases">
        <title>Genome sequence of Vibrio Cholerae HENC-02.</title>
        <authorList>
            <person name="Eppinger M."/>
            <person name="Hasan N.A."/>
            <person name="Sengamalay N."/>
            <person name="Hine E."/>
            <person name="Su Q."/>
            <person name="Daugherty S.C."/>
            <person name="Young S."/>
            <person name="Sadzewicz L."/>
            <person name="Tallon L."/>
            <person name="Cebula T.A."/>
            <person name="Ravel J."/>
            <person name="Colwell R.R."/>
        </authorList>
    </citation>
    <scope>NUCLEOTIDE SEQUENCE [LARGE SCALE GENOMIC DNA]</scope>
    <source>
        <strain evidence="1 2">HENC-02</strain>
    </source>
</reference>
<evidence type="ECO:0000313" key="1">
    <source>
        <dbReference type="EMBL" id="EKM28939.1"/>
    </source>
</evidence>
<comment type="caution">
    <text evidence="1">The sequence shown here is derived from an EMBL/GenBank/DDBJ whole genome shotgun (WGS) entry which is preliminary data.</text>
</comment>
<protein>
    <submittedName>
        <fullName evidence="1">Uncharacterized protein</fullName>
    </submittedName>
</protein>
<gene>
    <name evidence="1" type="ORF">VCHENC02_5210A</name>
</gene>
<name>A0A454CR99_VIBHA</name>
<accession>A0A454CR99</accession>
<sequence>MSFLANHNI</sequence>
<evidence type="ECO:0000313" key="2">
    <source>
        <dbReference type="Proteomes" id="UP000008367"/>
    </source>
</evidence>
<organism evidence="1 2">
    <name type="scientific">Vibrio harveyi</name>
    <name type="common">Beneckea harveyi</name>
    <dbReference type="NCBI Taxonomy" id="669"/>
    <lineage>
        <taxon>Bacteria</taxon>
        <taxon>Pseudomonadati</taxon>
        <taxon>Pseudomonadota</taxon>
        <taxon>Gammaproteobacteria</taxon>
        <taxon>Vibrionales</taxon>
        <taxon>Vibrionaceae</taxon>
        <taxon>Vibrio</taxon>
    </lineage>
</organism>